<dbReference type="Proteomes" id="UP000251123">
    <property type="component" value="Unassembled WGS sequence"/>
</dbReference>
<protein>
    <submittedName>
        <fullName evidence="9">Serine transporter</fullName>
    </submittedName>
</protein>
<keyword evidence="5 8" id="KW-0812">Transmembrane</keyword>
<feature type="transmembrane region" description="Helical" evidence="8">
    <location>
        <begin position="27"/>
        <end position="46"/>
    </location>
</feature>
<evidence type="ECO:0000256" key="4">
    <source>
        <dbReference type="ARBA" id="ARBA00022519"/>
    </source>
</evidence>
<evidence type="ECO:0000256" key="6">
    <source>
        <dbReference type="ARBA" id="ARBA00022989"/>
    </source>
</evidence>
<feature type="transmembrane region" description="Helical" evidence="8">
    <location>
        <begin position="159"/>
        <end position="182"/>
    </location>
</feature>
<evidence type="ECO:0000256" key="5">
    <source>
        <dbReference type="ARBA" id="ARBA00022692"/>
    </source>
</evidence>
<dbReference type="PANTHER" id="PTHR35334">
    <property type="entry name" value="SERINE TRANSPORTER"/>
    <property type="match status" value="1"/>
</dbReference>
<evidence type="ECO:0000256" key="3">
    <source>
        <dbReference type="ARBA" id="ARBA00022475"/>
    </source>
</evidence>
<dbReference type="GO" id="GO:0005886">
    <property type="term" value="C:plasma membrane"/>
    <property type="evidence" value="ECO:0007669"/>
    <property type="project" value="UniProtKB-SubCell"/>
</dbReference>
<dbReference type="InterPro" id="IPR018227">
    <property type="entry name" value="Amino_acid_transport_2"/>
</dbReference>
<feature type="transmembrane region" description="Helical" evidence="8">
    <location>
        <begin position="112"/>
        <end position="132"/>
    </location>
</feature>
<accession>A0A2X1RFJ4</accession>
<comment type="subcellular location">
    <subcellularLocation>
        <location evidence="1">Cell inner membrane</location>
        <topology evidence="1">Multi-pass membrane protein</topology>
    </subcellularLocation>
</comment>
<evidence type="ECO:0000256" key="1">
    <source>
        <dbReference type="ARBA" id="ARBA00004429"/>
    </source>
</evidence>
<keyword evidence="7 8" id="KW-0472">Membrane</keyword>
<organism evidence="9 10">
    <name type="scientific">Klebsiella pneumoniae</name>
    <dbReference type="NCBI Taxonomy" id="573"/>
    <lineage>
        <taxon>Bacteria</taxon>
        <taxon>Pseudomonadati</taxon>
        <taxon>Pseudomonadota</taxon>
        <taxon>Gammaproteobacteria</taxon>
        <taxon>Enterobacterales</taxon>
        <taxon>Enterobacteriaceae</taxon>
        <taxon>Klebsiella/Raoultella group</taxon>
        <taxon>Klebsiella</taxon>
        <taxon>Klebsiella pneumoniae complex</taxon>
    </lineage>
</organism>
<dbReference type="PANTHER" id="PTHR35334:SF2">
    <property type="entry name" value="SERINE TRANSPORTER SDAC"/>
    <property type="match status" value="1"/>
</dbReference>
<proteinExistence type="predicted"/>
<sequence length="288" mass="32027">MAIVLILGLMFIVRFGQRLIMRVMSTLVYPFIISLIFMALFLIPHWNGAILQTVSFSATSDTQGIILSLWMTFPVLVMSFNHYPIISPMVVRQKQRYGLALAEGKCAQIQRYGILLMTVVVLFFVLSCVLSLSPQQLAEAKAQNLSILSYLANQYDTPIIAWLSPIIAFVAITKSFLGHYIGAYESLRDLILEAAAARGKKPGIRLVDAVILVFMVLTCWFAAYKNPSILVLSNASAAPPGRQFCCCCLCTPFINYRCLPPWRGKASNVFVTLIGLITVSAIFYGMFQ</sequence>
<evidence type="ECO:0000256" key="7">
    <source>
        <dbReference type="ARBA" id="ARBA00023136"/>
    </source>
</evidence>
<gene>
    <name evidence="9" type="primary">sdaC_1</name>
    <name evidence="9" type="ORF">NCTC9601_01444</name>
</gene>
<keyword evidence="3" id="KW-1003">Cell membrane</keyword>
<keyword evidence="4" id="KW-0997">Cell inner membrane</keyword>
<dbReference type="AlphaFoldDB" id="A0A2X1RFJ4"/>
<reference evidence="9 10" key="1">
    <citation type="submission" date="2018-06" db="EMBL/GenBank/DDBJ databases">
        <authorList>
            <consortium name="Pathogen Informatics"/>
            <person name="Doyle S."/>
        </authorList>
    </citation>
    <scope>NUCLEOTIDE SEQUENCE [LARGE SCALE GENOMIC DNA]</scope>
    <source>
        <strain evidence="9 10">NCTC9601</strain>
    </source>
</reference>
<evidence type="ECO:0000313" key="10">
    <source>
        <dbReference type="Proteomes" id="UP000251123"/>
    </source>
</evidence>
<feature type="transmembrane region" description="Helical" evidence="8">
    <location>
        <begin position="203"/>
        <end position="223"/>
    </location>
</feature>
<feature type="transmembrane region" description="Helical" evidence="8">
    <location>
        <begin position="66"/>
        <end position="91"/>
    </location>
</feature>
<feature type="transmembrane region" description="Helical" evidence="8">
    <location>
        <begin position="269"/>
        <end position="287"/>
    </location>
</feature>
<evidence type="ECO:0000256" key="2">
    <source>
        <dbReference type="ARBA" id="ARBA00022448"/>
    </source>
</evidence>
<dbReference type="EMBL" id="UASN01000015">
    <property type="protein sequence ID" value="SPX54306.1"/>
    <property type="molecule type" value="Genomic_DNA"/>
</dbReference>
<keyword evidence="6 8" id="KW-1133">Transmembrane helix</keyword>
<name>A0A2X1RFJ4_KLEPN</name>
<keyword evidence="2" id="KW-0813">Transport</keyword>
<evidence type="ECO:0000313" key="9">
    <source>
        <dbReference type="EMBL" id="SPX54306.1"/>
    </source>
</evidence>
<dbReference type="GO" id="GO:0003333">
    <property type="term" value="P:amino acid transmembrane transport"/>
    <property type="evidence" value="ECO:0007669"/>
    <property type="project" value="InterPro"/>
</dbReference>
<evidence type="ECO:0000256" key="8">
    <source>
        <dbReference type="SAM" id="Phobius"/>
    </source>
</evidence>